<evidence type="ECO:0000313" key="2">
    <source>
        <dbReference type="EMBL" id="PIK62717.1"/>
    </source>
</evidence>
<dbReference type="OrthoDB" id="10478931at2759"/>
<sequence length="183" mass="20999">MDFIRKRFRAVGLKGIFRKKKKTKFEACVDKVIEARRSGCIDDEGNIIQPALKTLTSSKDKELKRSKHAYYKELEKQMVHQRAKKRPPSCTSHDSYPLPQEDDGSEGYASASELENFEFNPTVYLERNRAAGLPNNCIPSRYDLKSTNSARKVRFSDDVCGFQAIRWLQVAAILLPLTTIIRR</sequence>
<dbReference type="AlphaFoldDB" id="A0A2G8LR24"/>
<feature type="region of interest" description="Disordered" evidence="1">
    <location>
        <begin position="78"/>
        <end position="107"/>
    </location>
</feature>
<accession>A0A2G8LR24</accession>
<proteinExistence type="predicted"/>
<organism evidence="2 3">
    <name type="scientific">Stichopus japonicus</name>
    <name type="common">Sea cucumber</name>
    <dbReference type="NCBI Taxonomy" id="307972"/>
    <lineage>
        <taxon>Eukaryota</taxon>
        <taxon>Metazoa</taxon>
        <taxon>Echinodermata</taxon>
        <taxon>Eleutherozoa</taxon>
        <taxon>Echinozoa</taxon>
        <taxon>Holothuroidea</taxon>
        <taxon>Aspidochirotacea</taxon>
        <taxon>Aspidochirotida</taxon>
        <taxon>Stichopodidae</taxon>
        <taxon>Apostichopus</taxon>
    </lineage>
</organism>
<protein>
    <submittedName>
        <fullName evidence="2">Uncharacterized protein</fullName>
    </submittedName>
</protein>
<reference evidence="2 3" key="1">
    <citation type="journal article" date="2017" name="PLoS Biol.">
        <title>The sea cucumber genome provides insights into morphological evolution and visceral regeneration.</title>
        <authorList>
            <person name="Zhang X."/>
            <person name="Sun L."/>
            <person name="Yuan J."/>
            <person name="Sun Y."/>
            <person name="Gao Y."/>
            <person name="Zhang L."/>
            <person name="Li S."/>
            <person name="Dai H."/>
            <person name="Hamel J.F."/>
            <person name="Liu C."/>
            <person name="Yu Y."/>
            <person name="Liu S."/>
            <person name="Lin W."/>
            <person name="Guo K."/>
            <person name="Jin S."/>
            <person name="Xu P."/>
            <person name="Storey K.B."/>
            <person name="Huan P."/>
            <person name="Zhang T."/>
            <person name="Zhou Y."/>
            <person name="Zhang J."/>
            <person name="Lin C."/>
            <person name="Li X."/>
            <person name="Xing L."/>
            <person name="Huo D."/>
            <person name="Sun M."/>
            <person name="Wang L."/>
            <person name="Mercier A."/>
            <person name="Li F."/>
            <person name="Yang H."/>
            <person name="Xiang J."/>
        </authorList>
    </citation>
    <scope>NUCLEOTIDE SEQUENCE [LARGE SCALE GENOMIC DNA]</scope>
    <source>
        <strain evidence="2">Shaxun</strain>
        <tissue evidence="2">Muscle</tissue>
    </source>
</reference>
<keyword evidence="3" id="KW-1185">Reference proteome</keyword>
<dbReference type="Proteomes" id="UP000230750">
    <property type="component" value="Unassembled WGS sequence"/>
</dbReference>
<gene>
    <name evidence="2" type="ORF">BSL78_00296</name>
</gene>
<evidence type="ECO:0000256" key="1">
    <source>
        <dbReference type="SAM" id="MobiDB-lite"/>
    </source>
</evidence>
<comment type="caution">
    <text evidence="2">The sequence shown here is derived from an EMBL/GenBank/DDBJ whole genome shotgun (WGS) entry which is preliminary data.</text>
</comment>
<evidence type="ECO:0000313" key="3">
    <source>
        <dbReference type="Proteomes" id="UP000230750"/>
    </source>
</evidence>
<dbReference type="EMBL" id="MRZV01000006">
    <property type="protein sequence ID" value="PIK62717.1"/>
    <property type="molecule type" value="Genomic_DNA"/>
</dbReference>
<name>A0A2G8LR24_STIJA</name>